<proteinExistence type="predicted"/>
<accession>A0ABX2T2V9</accession>
<sequence>MPIDIIDIPQRYTPEATLVIWENRDGIRAMKHPGHAALLLRRFNFTTLNGNWDPTRVRYVSFFPGGGREKSSMARPAQFSAHYFWDMKFEMSDRAQEGLRAKTLQRRRGQYLIQHDLSQDDPVEIYGQMADGILPMPAMSLSDRYRWGIDLNRIVTWALNFRTSKDFNYEFVSKSNNCAGVAIRALRAGGGEAFASVVGGAPNMTLYATPKDCIQIGDAVMEGIRRANQMMAYLNGVVDRKFNLLGGVHATRDPSELYTAADWKRDSYVALKTRGLILRSIDSALEKYHRLTWDNNYPEKLTAYMAVLKGVYDHFQVSTSGKREPAFVVLATQLLFTWTILAAEAELGWDARSYYGTRDPFASKSDKKK</sequence>
<dbReference type="Proteomes" id="UP000584642">
    <property type="component" value="Unassembled WGS sequence"/>
</dbReference>
<organism evidence="1 2">
    <name type="scientific">Azospirillum oleiclasticum</name>
    <dbReference type="NCBI Taxonomy" id="2735135"/>
    <lineage>
        <taxon>Bacteria</taxon>
        <taxon>Pseudomonadati</taxon>
        <taxon>Pseudomonadota</taxon>
        <taxon>Alphaproteobacteria</taxon>
        <taxon>Rhodospirillales</taxon>
        <taxon>Azospirillaceae</taxon>
        <taxon>Azospirillum</taxon>
    </lineage>
</organism>
<gene>
    <name evidence="1" type="ORF">HND93_02900</name>
</gene>
<protein>
    <submittedName>
        <fullName evidence="1">Uncharacterized protein</fullName>
    </submittedName>
</protein>
<keyword evidence="2" id="KW-1185">Reference proteome</keyword>
<name>A0ABX2T2V9_9PROT</name>
<dbReference type="RefSeq" id="WP_180280372.1">
    <property type="nucleotide sequence ID" value="NZ_JABFDB010000001.1"/>
</dbReference>
<reference evidence="1 2" key="1">
    <citation type="submission" date="2020-05" db="EMBL/GenBank/DDBJ databases">
        <title>Azospirillum oleiclasticum sp. nov, a nitrogen-fixing and heavy crude oil-emulsifying bacterium isolated from the crude oil of Yumen Oilfield.</title>
        <authorList>
            <person name="Wu D."/>
            <person name="Cai M."/>
            <person name="Zhang X."/>
        </authorList>
    </citation>
    <scope>NUCLEOTIDE SEQUENCE [LARGE SCALE GENOMIC DNA]</scope>
    <source>
        <strain evidence="1 2">ROY-1-1-2</strain>
    </source>
</reference>
<evidence type="ECO:0000313" key="2">
    <source>
        <dbReference type="Proteomes" id="UP000584642"/>
    </source>
</evidence>
<dbReference type="EMBL" id="JABFDB010000001">
    <property type="protein sequence ID" value="NYZ18647.1"/>
    <property type="molecule type" value="Genomic_DNA"/>
</dbReference>
<evidence type="ECO:0000313" key="1">
    <source>
        <dbReference type="EMBL" id="NYZ18647.1"/>
    </source>
</evidence>
<comment type="caution">
    <text evidence="1">The sequence shown here is derived from an EMBL/GenBank/DDBJ whole genome shotgun (WGS) entry which is preliminary data.</text>
</comment>